<dbReference type="Pfam" id="PF04117">
    <property type="entry name" value="Mpv17_PMP22"/>
    <property type="match status" value="1"/>
</dbReference>
<keyword evidence="4 6" id="KW-1133">Transmembrane helix</keyword>
<dbReference type="EMBL" id="CP014587">
    <property type="protein sequence ID" value="ANZ77432.1"/>
    <property type="molecule type" value="Genomic_DNA"/>
</dbReference>
<evidence type="ECO:0000256" key="3">
    <source>
        <dbReference type="ARBA" id="ARBA00022692"/>
    </source>
</evidence>
<dbReference type="GO" id="GO:0005739">
    <property type="term" value="C:mitochondrion"/>
    <property type="evidence" value="ECO:0007669"/>
    <property type="project" value="TreeGrafter"/>
</dbReference>
<reference evidence="7 8" key="1">
    <citation type="submission" date="2016-02" db="EMBL/GenBank/DDBJ databases">
        <title>Comparative genomic and transcriptomic foundation for Pichia pastoris.</title>
        <authorList>
            <person name="Love K.R."/>
            <person name="Shah K.A."/>
            <person name="Whittaker C.A."/>
            <person name="Wu J."/>
            <person name="Bartlett M.C."/>
            <person name="Ma D."/>
            <person name="Leeson R.L."/>
            <person name="Priest M."/>
            <person name="Young S.K."/>
            <person name="Love J.C."/>
        </authorList>
    </citation>
    <scope>NUCLEOTIDE SEQUENCE [LARGE SCALE GENOMIC DNA]</scope>
    <source>
        <strain evidence="7 8">ATCC 28485</strain>
    </source>
</reference>
<evidence type="ECO:0000256" key="2">
    <source>
        <dbReference type="ARBA" id="ARBA00006824"/>
    </source>
</evidence>
<feature type="transmembrane region" description="Helical" evidence="6">
    <location>
        <begin position="51"/>
        <end position="71"/>
    </location>
</feature>
<evidence type="ECO:0000313" key="8">
    <source>
        <dbReference type="Proteomes" id="UP000094565"/>
    </source>
</evidence>
<name>A0A1B2JHG3_PICPA</name>
<comment type="subcellular location">
    <subcellularLocation>
        <location evidence="1">Membrane</location>
        <topology evidence="1">Multi-pass membrane protein</topology>
    </subcellularLocation>
</comment>
<accession>A0A1B2JHG3</accession>
<comment type="similarity">
    <text evidence="2 6">Belongs to the peroxisomal membrane protein PXMP2/4 family.</text>
</comment>
<dbReference type="OrthoDB" id="10267969at2759"/>
<sequence>MSNFETNRILNGLERSSSGDNLIFLHRTRRLVTKFLDQIFKPLWTVRIARIPLLNILLLVSLSFLLLRLSFHYHKLYTKSSLAATVATNIVLYGISDTLAQSIDCFNAPQLGAIRLNDIFPLNTTSSNGANDLNSEVSVFVDYGEEEQMIPVSFETPNLNSDVSPIPALRSSENDDRPCFQFPRFFGFVFWGFIMAFVQVVWYSFLNQVYVDEPVVVTVLERVLTDQLFFSPISLYSFYAYSTLILERGSRQDLHNKLMRLYISTLAVNFCVWFPVQFINFLIMPKKFQVLFSSSVGVLWNCFLSMKNASSPL</sequence>
<evidence type="ECO:0000313" key="7">
    <source>
        <dbReference type="EMBL" id="ANZ77432.1"/>
    </source>
</evidence>
<dbReference type="GO" id="GO:0016020">
    <property type="term" value="C:membrane"/>
    <property type="evidence" value="ECO:0007669"/>
    <property type="project" value="UniProtKB-SubCell"/>
</dbReference>
<dbReference type="PANTHER" id="PTHR11266:SF50">
    <property type="entry name" value="VACUOLAR MEMBRANE PROTEIN YOR292C"/>
    <property type="match status" value="1"/>
</dbReference>
<dbReference type="InterPro" id="IPR007248">
    <property type="entry name" value="Mpv17_PMP22"/>
</dbReference>
<evidence type="ECO:0000256" key="4">
    <source>
        <dbReference type="ARBA" id="ARBA00022989"/>
    </source>
</evidence>
<protein>
    <submittedName>
        <fullName evidence="7">BA75_04413T0</fullName>
    </submittedName>
</protein>
<feature type="transmembrane region" description="Helical" evidence="6">
    <location>
        <begin position="185"/>
        <end position="205"/>
    </location>
</feature>
<feature type="transmembrane region" description="Helical" evidence="6">
    <location>
        <begin position="258"/>
        <end position="276"/>
    </location>
</feature>
<evidence type="ECO:0000256" key="5">
    <source>
        <dbReference type="ARBA" id="ARBA00023136"/>
    </source>
</evidence>
<dbReference type="AlphaFoldDB" id="A0A1B2JHG3"/>
<dbReference type="PANTHER" id="PTHR11266">
    <property type="entry name" value="PEROXISOMAL MEMBRANE PROTEIN 2, PXMP2 MPV17"/>
    <property type="match status" value="1"/>
</dbReference>
<feature type="transmembrane region" description="Helical" evidence="6">
    <location>
        <begin position="228"/>
        <end position="246"/>
    </location>
</feature>
<organism evidence="7 8">
    <name type="scientific">Komagataella pastoris</name>
    <name type="common">Yeast</name>
    <name type="synonym">Pichia pastoris</name>
    <dbReference type="NCBI Taxonomy" id="4922"/>
    <lineage>
        <taxon>Eukaryota</taxon>
        <taxon>Fungi</taxon>
        <taxon>Dikarya</taxon>
        <taxon>Ascomycota</taxon>
        <taxon>Saccharomycotina</taxon>
        <taxon>Pichiomycetes</taxon>
        <taxon>Pichiales</taxon>
        <taxon>Pichiaceae</taxon>
        <taxon>Komagataella</taxon>
    </lineage>
</organism>
<keyword evidence="8" id="KW-1185">Reference proteome</keyword>
<gene>
    <name evidence="7" type="primary">YOR292C</name>
    <name evidence="7" type="ORF">ATY40_BA7504413</name>
</gene>
<evidence type="ECO:0000256" key="1">
    <source>
        <dbReference type="ARBA" id="ARBA00004141"/>
    </source>
</evidence>
<proteinExistence type="inferred from homology"/>
<keyword evidence="3 6" id="KW-0812">Transmembrane</keyword>
<dbReference type="Proteomes" id="UP000094565">
    <property type="component" value="Chromosome 4"/>
</dbReference>
<evidence type="ECO:0000256" key="6">
    <source>
        <dbReference type="RuleBase" id="RU363053"/>
    </source>
</evidence>
<keyword evidence="5 6" id="KW-0472">Membrane</keyword>